<proteinExistence type="predicted"/>
<comment type="subcellular location">
    <subcellularLocation>
        <location evidence="1">Cell membrane</location>
        <topology evidence="1">Multi-pass membrane protein</topology>
    </subcellularLocation>
</comment>
<feature type="transmembrane region" description="Helical" evidence="6">
    <location>
        <begin position="41"/>
        <end position="62"/>
    </location>
</feature>
<feature type="domain" description="Cardiolipin synthase N-terminal" evidence="7">
    <location>
        <begin position="22"/>
        <end position="64"/>
    </location>
</feature>
<dbReference type="RefSeq" id="WP_185278111.1">
    <property type="nucleotide sequence ID" value="NZ_CP043641.1"/>
</dbReference>
<name>A0A7G6Y8X4_9MICO</name>
<evidence type="ECO:0000256" key="1">
    <source>
        <dbReference type="ARBA" id="ARBA00004651"/>
    </source>
</evidence>
<evidence type="ECO:0000256" key="5">
    <source>
        <dbReference type="ARBA" id="ARBA00023136"/>
    </source>
</evidence>
<protein>
    <recommendedName>
        <fullName evidence="7">Cardiolipin synthase N-terminal domain-containing protein</fullName>
    </recommendedName>
</protein>
<dbReference type="InterPro" id="IPR027379">
    <property type="entry name" value="CLS_N"/>
</dbReference>
<evidence type="ECO:0000256" key="6">
    <source>
        <dbReference type="SAM" id="Phobius"/>
    </source>
</evidence>
<feature type="transmembrane region" description="Helical" evidence="6">
    <location>
        <begin position="6"/>
        <end position="29"/>
    </location>
</feature>
<keyword evidence="2" id="KW-1003">Cell membrane</keyword>
<sequence>MLFGLTGWHVMLVLSFWIVPFVLWLIALVQIAKSKAAAGPVVAWVVVVTLIPLVGAILWFAIGRRSLREGGATT</sequence>
<dbReference type="Pfam" id="PF13396">
    <property type="entry name" value="PLDc_N"/>
    <property type="match status" value="1"/>
</dbReference>
<evidence type="ECO:0000256" key="3">
    <source>
        <dbReference type="ARBA" id="ARBA00022692"/>
    </source>
</evidence>
<keyword evidence="5 6" id="KW-0472">Membrane</keyword>
<evidence type="ECO:0000256" key="2">
    <source>
        <dbReference type="ARBA" id="ARBA00022475"/>
    </source>
</evidence>
<dbReference type="KEGG" id="lse:F1C12_07205"/>
<reference evidence="9" key="1">
    <citation type="submission" date="2019-09" db="EMBL/GenBank/DDBJ databases">
        <title>Antimicrobial potential of Antarctic Bacteria.</title>
        <authorList>
            <person name="Benaud N."/>
            <person name="Edwards R.J."/>
            <person name="Ferrari B.C."/>
        </authorList>
    </citation>
    <scope>NUCLEOTIDE SEQUENCE [LARGE SCALE GENOMIC DNA]</scope>
    <source>
        <strain evidence="9">INR9</strain>
    </source>
</reference>
<dbReference type="AlphaFoldDB" id="A0A7G6Y8X4"/>
<evidence type="ECO:0000256" key="4">
    <source>
        <dbReference type="ARBA" id="ARBA00022989"/>
    </source>
</evidence>
<dbReference type="Proteomes" id="UP000515511">
    <property type="component" value="Chromosome"/>
</dbReference>
<dbReference type="EMBL" id="CP043641">
    <property type="protein sequence ID" value="QNE34939.1"/>
    <property type="molecule type" value="Genomic_DNA"/>
</dbReference>
<accession>A0A7G6Y8X4</accession>
<evidence type="ECO:0000313" key="8">
    <source>
        <dbReference type="EMBL" id="QNE34939.1"/>
    </source>
</evidence>
<keyword evidence="4 6" id="KW-1133">Transmembrane helix</keyword>
<keyword evidence="3 6" id="KW-0812">Transmembrane</keyword>
<gene>
    <name evidence="8" type="ORF">F1C12_07205</name>
</gene>
<evidence type="ECO:0000259" key="7">
    <source>
        <dbReference type="Pfam" id="PF13396"/>
    </source>
</evidence>
<organism evidence="8 9">
    <name type="scientific">Leifsonia shinshuensis</name>
    <dbReference type="NCBI Taxonomy" id="150026"/>
    <lineage>
        <taxon>Bacteria</taxon>
        <taxon>Bacillati</taxon>
        <taxon>Actinomycetota</taxon>
        <taxon>Actinomycetes</taxon>
        <taxon>Micrococcales</taxon>
        <taxon>Microbacteriaceae</taxon>
        <taxon>Leifsonia</taxon>
    </lineage>
</organism>
<dbReference type="GO" id="GO:0005886">
    <property type="term" value="C:plasma membrane"/>
    <property type="evidence" value="ECO:0007669"/>
    <property type="project" value="UniProtKB-SubCell"/>
</dbReference>
<evidence type="ECO:0000313" key="9">
    <source>
        <dbReference type="Proteomes" id="UP000515511"/>
    </source>
</evidence>